<name>A0AA88DDQ4_FICCA</name>
<feature type="region of interest" description="Disordered" evidence="1">
    <location>
        <begin position="89"/>
        <end position="117"/>
    </location>
</feature>
<keyword evidence="3" id="KW-1185">Reference proteome</keyword>
<evidence type="ECO:0000256" key="1">
    <source>
        <dbReference type="SAM" id="MobiDB-lite"/>
    </source>
</evidence>
<comment type="caution">
    <text evidence="2">The sequence shown here is derived from an EMBL/GenBank/DDBJ whole genome shotgun (WGS) entry which is preliminary data.</text>
</comment>
<gene>
    <name evidence="2" type="ORF">TIFTF001_024862</name>
</gene>
<evidence type="ECO:0000313" key="2">
    <source>
        <dbReference type="EMBL" id="GMN55748.1"/>
    </source>
</evidence>
<dbReference type="AlphaFoldDB" id="A0AA88DDQ4"/>
<sequence>MRPKTDNIIPKGGTGCYKWYQAYTQPSLSSEATGIKATRSNSTTTIEVFRSIGVRDQTRHRSALKEISWRRSCEVVGVQVARFLSSEPLTPKWPDSAPSELNLCRQRPDPQRTPCEK</sequence>
<organism evidence="2 3">
    <name type="scientific">Ficus carica</name>
    <name type="common">Common fig</name>
    <dbReference type="NCBI Taxonomy" id="3494"/>
    <lineage>
        <taxon>Eukaryota</taxon>
        <taxon>Viridiplantae</taxon>
        <taxon>Streptophyta</taxon>
        <taxon>Embryophyta</taxon>
        <taxon>Tracheophyta</taxon>
        <taxon>Spermatophyta</taxon>
        <taxon>Magnoliopsida</taxon>
        <taxon>eudicotyledons</taxon>
        <taxon>Gunneridae</taxon>
        <taxon>Pentapetalae</taxon>
        <taxon>rosids</taxon>
        <taxon>fabids</taxon>
        <taxon>Rosales</taxon>
        <taxon>Moraceae</taxon>
        <taxon>Ficeae</taxon>
        <taxon>Ficus</taxon>
    </lineage>
</organism>
<evidence type="ECO:0000313" key="3">
    <source>
        <dbReference type="Proteomes" id="UP001187192"/>
    </source>
</evidence>
<dbReference type="Proteomes" id="UP001187192">
    <property type="component" value="Unassembled WGS sequence"/>
</dbReference>
<feature type="compositionally biased region" description="Basic and acidic residues" evidence="1">
    <location>
        <begin position="106"/>
        <end position="117"/>
    </location>
</feature>
<accession>A0AA88DDQ4</accession>
<reference evidence="2" key="1">
    <citation type="submission" date="2023-07" db="EMBL/GenBank/DDBJ databases">
        <title>draft genome sequence of fig (Ficus carica).</title>
        <authorList>
            <person name="Takahashi T."/>
            <person name="Nishimura K."/>
        </authorList>
    </citation>
    <scope>NUCLEOTIDE SEQUENCE</scope>
</reference>
<proteinExistence type="predicted"/>
<protein>
    <submittedName>
        <fullName evidence="2">Uncharacterized protein</fullName>
    </submittedName>
</protein>
<dbReference type="EMBL" id="BTGU01000059">
    <property type="protein sequence ID" value="GMN55748.1"/>
    <property type="molecule type" value="Genomic_DNA"/>
</dbReference>